<evidence type="ECO:0000259" key="2">
    <source>
        <dbReference type="Pfam" id="PF00535"/>
    </source>
</evidence>
<dbReference type="InterPro" id="IPR050834">
    <property type="entry name" value="Glycosyltransf_2"/>
</dbReference>
<dbReference type="EMBL" id="JABFYL010000045">
    <property type="protein sequence ID" value="NVN52743.1"/>
    <property type="molecule type" value="Genomic_DNA"/>
</dbReference>
<dbReference type="Gene3D" id="3.90.550.10">
    <property type="entry name" value="Spore Coat Polysaccharide Biosynthesis Protein SpsA, Chain A"/>
    <property type="match status" value="1"/>
</dbReference>
<dbReference type="PANTHER" id="PTHR43685:SF2">
    <property type="entry name" value="GLYCOSYLTRANSFERASE 2-LIKE DOMAIN-CONTAINING PROTEIN"/>
    <property type="match status" value="1"/>
</dbReference>
<feature type="compositionally biased region" description="Low complexity" evidence="1">
    <location>
        <begin position="16"/>
        <end position="25"/>
    </location>
</feature>
<dbReference type="AlphaFoldDB" id="A0A850PWA9"/>
<dbReference type="RefSeq" id="WP_372238635.1">
    <property type="nucleotide sequence ID" value="NZ_JABFYL010000045.1"/>
</dbReference>
<reference evidence="3 4" key="1">
    <citation type="submission" date="2020-05" db="EMBL/GenBank/DDBJ databases">
        <title>Draft genome sequence of Mycobacterium hippocampi DL, isolated from European seabass, Dicentrarchus labrax, reared in fish farms.</title>
        <authorList>
            <person name="Stathopoulou P."/>
            <person name="Asimakis E."/>
            <person name="Tzokas K."/>
            <person name="Batargias C."/>
            <person name="Tsiamis G."/>
        </authorList>
    </citation>
    <scope>NUCLEOTIDE SEQUENCE [LARGE SCALE GENOMIC DNA]</scope>
    <source>
        <strain evidence="3 4">DL</strain>
    </source>
</reference>
<feature type="domain" description="Glycosyltransferase 2-like" evidence="2">
    <location>
        <begin position="31"/>
        <end position="197"/>
    </location>
</feature>
<gene>
    <name evidence="3" type="ORF">HLY00_4452</name>
</gene>
<name>A0A850PWA9_9MYCO</name>
<dbReference type="Pfam" id="PF00535">
    <property type="entry name" value="Glycos_transf_2"/>
    <property type="match status" value="1"/>
</dbReference>
<evidence type="ECO:0000313" key="3">
    <source>
        <dbReference type="EMBL" id="NVN52743.1"/>
    </source>
</evidence>
<dbReference type="InterPro" id="IPR029044">
    <property type="entry name" value="Nucleotide-diphossugar_trans"/>
</dbReference>
<protein>
    <recommendedName>
        <fullName evidence="2">Glycosyltransferase 2-like domain-containing protein</fullName>
    </recommendedName>
</protein>
<dbReference type="InterPro" id="IPR001173">
    <property type="entry name" value="Glyco_trans_2-like"/>
</dbReference>
<proteinExistence type="predicted"/>
<comment type="caution">
    <text evidence="3">The sequence shown here is derived from an EMBL/GenBank/DDBJ whole genome shotgun (WGS) entry which is preliminary data.</text>
</comment>
<keyword evidence="4" id="KW-1185">Reference proteome</keyword>
<dbReference type="Proteomes" id="UP000570517">
    <property type="component" value="Unassembled WGS sequence"/>
</dbReference>
<evidence type="ECO:0000313" key="4">
    <source>
        <dbReference type="Proteomes" id="UP000570517"/>
    </source>
</evidence>
<organism evidence="3 4">
    <name type="scientific">Mycolicibacterium hippocampi</name>
    <dbReference type="NCBI Taxonomy" id="659824"/>
    <lineage>
        <taxon>Bacteria</taxon>
        <taxon>Bacillati</taxon>
        <taxon>Actinomycetota</taxon>
        <taxon>Actinomycetes</taxon>
        <taxon>Mycobacteriales</taxon>
        <taxon>Mycobacteriaceae</taxon>
        <taxon>Mycolicibacterium</taxon>
    </lineage>
</organism>
<accession>A0A850PWA9</accession>
<dbReference type="PANTHER" id="PTHR43685">
    <property type="entry name" value="GLYCOSYLTRANSFERASE"/>
    <property type="match status" value="1"/>
</dbReference>
<sequence>MTVVAQSRRGGHASRRQQSSESGEQPWPTVSLCVPAYQAERHLRSTLESLLAQNYDAVEIVVVDNHSSDQTADILENLDDSRIRVIRNDTTLSMVENFNLAVSLCGGEYVKLVCADDILHPECIGVQAAILEAHPNVSLVGVQTDFVDDETTLLRSARGLRGIARRQRAERVVRQIVRSGTNPIGPPVAAMFRRADFVRCGGFRDDLLFVSDTDLWVRLLQHGEFYGVPWTLASFRIGSDTASAATAARSQLSQQRALVRALSEDRRWGVTRTDRMIGRVNAFDKQLRRIVLFEISKRRDARRRRGAA</sequence>
<evidence type="ECO:0000256" key="1">
    <source>
        <dbReference type="SAM" id="MobiDB-lite"/>
    </source>
</evidence>
<feature type="region of interest" description="Disordered" evidence="1">
    <location>
        <begin position="1"/>
        <end position="27"/>
    </location>
</feature>
<dbReference type="SUPFAM" id="SSF53448">
    <property type="entry name" value="Nucleotide-diphospho-sugar transferases"/>
    <property type="match status" value="1"/>
</dbReference>